<dbReference type="PANTHER" id="PTHR45947:SF3">
    <property type="entry name" value="SULFOQUINOVOSYL TRANSFERASE SQD2"/>
    <property type="match status" value="1"/>
</dbReference>
<gene>
    <name evidence="3" type="ORF">CKO25_13890</name>
</gene>
<dbReference type="AlphaFoldDB" id="A0A9X0WJ72"/>
<feature type="region of interest" description="Disordered" evidence="1">
    <location>
        <begin position="59"/>
        <end position="79"/>
    </location>
</feature>
<sequence length="414" mass="45732">MRPETHSPTSPRIPEDPSNAMSIAVVTETYPPEINGVANTMRHLVEGLIERGHRVQLVRPKQAGEHQSRESTPRGMRLHRVPGLPIPGYPGLRFGLPVFWRLRRLWHGDPVDLVYIATQGPLGHAALSAAQAHGIPTVTGFHTQFQQYSEHYGLGLFDQQIGKTLQHFHNRSDTTLVPTTQLQADLLARGFHDVHVFGRGVDIDLFNPARRDPALRREWGCDAETLALLYVGRLAPEKNLELACAAHAAILARHPRTRLILIGDGPERERIRHHHPEIICPGSRVGTALAAAYASADLFLFPSLTETFGNVVPEAMASGLPVLAFDDAAAHTLIRPWENGVTQSPNDPEAFIAAALELAQDRPRLLRLGQEARETAEGISWDRVIQGVETRLHRVIAERRARTANPLKTAALAD</sequence>
<comment type="caution">
    <text evidence="3">The sequence shown here is derived from an EMBL/GenBank/DDBJ whole genome shotgun (WGS) entry which is preliminary data.</text>
</comment>
<dbReference type="PANTHER" id="PTHR45947">
    <property type="entry name" value="SULFOQUINOVOSYL TRANSFERASE SQD2"/>
    <property type="match status" value="1"/>
</dbReference>
<dbReference type="Gene3D" id="3.40.50.2000">
    <property type="entry name" value="Glycogen Phosphorylase B"/>
    <property type="match status" value="2"/>
</dbReference>
<reference evidence="3 4" key="1">
    <citation type="journal article" date="2020" name="Microorganisms">
        <title>Osmotic Adaptation and Compatible Solute Biosynthesis of Phototrophic Bacteria as Revealed from Genome Analyses.</title>
        <authorList>
            <person name="Imhoff J.F."/>
            <person name="Rahn T."/>
            <person name="Kunzel S."/>
            <person name="Keller A."/>
            <person name="Neulinger S.C."/>
        </authorList>
    </citation>
    <scope>NUCLEOTIDE SEQUENCE [LARGE SCALE GENOMIC DNA]</scope>
    <source>
        <strain evidence="3 4">DSM 21303</strain>
    </source>
</reference>
<dbReference type="GO" id="GO:0016787">
    <property type="term" value="F:hydrolase activity"/>
    <property type="evidence" value="ECO:0007669"/>
    <property type="project" value="UniProtKB-KW"/>
</dbReference>
<dbReference type="InterPro" id="IPR050194">
    <property type="entry name" value="Glycosyltransferase_grp1"/>
</dbReference>
<dbReference type="Proteomes" id="UP001138802">
    <property type="component" value="Unassembled WGS sequence"/>
</dbReference>
<feature type="domain" description="Glycosyltransferase subfamily 4-like N-terminal" evidence="2">
    <location>
        <begin position="34"/>
        <end position="204"/>
    </location>
</feature>
<dbReference type="RefSeq" id="WP_200388534.1">
    <property type="nucleotide sequence ID" value="NZ_NRSD01000015.1"/>
</dbReference>
<dbReference type="Pfam" id="PF13692">
    <property type="entry name" value="Glyco_trans_1_4"/>
    <property type="match status" value="1"/>
</dbReference>
<feature type="compositionally biased region" description="Basic and acidic residues" evidence="1">
    <location>
        <begin position="62"/>
        <end position="72"/>
    </location>
</feature>
<evidence type="ECO:0000313" key="4">
    <source>
        <dbReference type="Proteomes" id="UP001138802"/>
    </source>
</evidence>
<dbReference type="EMBL" id="NRSD01000015">
    <property type="protein sequence ID" value="MBK1645721.1"/>
    <property type="molecule type" value="Genomic_DNA"/>
</dbReference>
<evidence type="ECO:0000259" key="2">
    <source>
        <dbReference type="Pfam" id="PF13439"/>
    </source>
</evidence>
<dbReference type="GO" id="GO:0016757">
    <property type="term" value="F:glycosyltransferase activity"/>
    <property type="evidence" value="ECO:0007669"/>
    <property type="project" value="UniProtKB-ARBA"/>
</dbReference>
<dbReference type="InterPro" id="IPR028098">
    <property type="entry name" value="Glyco_trans_4-like_N"/>
</dbReference>
<dbReference type="CDD" id="cd03814">
    <property type="entry name" value="GT4-like"/>
    <property type="match status" value="1"/>
</dbReference>
<organism evidence="3 4">
    <name type="scientific">Thiocapsa imhoffii</name>
    <dbReference type="NCBI Taxonomy" id="382777"/>
    <lineage>
        <taxon>Bacteria</taxon>
        <taxon>Pseudomonadati</taxon>
        <taxon>Pseudomonadota</taxon>
        <taxon>Gammaproteobacteria</taxon>
        <taxon>Chromatiales</taxon>
        <taxon>Chromatiaceae</taxon>
        <taxon>Thiocapsa</taxon>
    </lineage>
</organism>
<name>A0A9X0WJ72_9GAMM</name>
<accession>A0A9X0WJ72</accession>
<protein>
    <submittedName>
        <fullName evidence="3">Glycoside hydrolase</fullName>
    </submittedName>
</protein>
<keyword evidence="3" id="KW-0378">Hydrolase</keyword>
<evidence type="ECO:0000256" key="1">
    <source>
        <dbReference type="SAM" id="MobiDB-lite"/>
    </source>
</evidence>
<dbReference type="Pfam" id="PF13439">
    <property type="entry name" value="Glyco_transf_4"/>
    <property type="match status" value="1"/>
</dbReference>
<dbReference type="SUPFAM" id="SSF53756">
    <property type="entry name" value="UDP-Glycosyltransferase/glycogen phosphorylase"/>
    <property type="match status" value="1"/>
</dbReference>
<evidence type="ECO:0000313" key="3">
    <source>
        <dbReference type="EMBL" id="MBK1645721.1"/>
    </source>
</evidence>
<proteinExistence type="predicted"/>
<keyword evidence="4" id="KW-1185">Reference proteome</keyword>